<dbReference type="EMBL" id="BBMS01000003">
    <property type="protein sequence ID" value="GAL24221.1"/>
    <property type="molecule type" value="Genomic_DNA"/>
</dbReference>
<organism evidence="1 2">
    <name type="scientific">Vibrio variabilis</name>
    <dbReference type="NCBI Taxonomy" id="990271"/>
    <lineage>
        <taxon>Bacteria</taxon>
        <taxon>Pseudomonadati</taxon>
        <taxon>Pseudomonadota</taxon>
        <taxon>Gammaproteobacteria</taxon>
        <taxon>Vibrionales</taxon>
        <taxon>Vibrionaceae</taxon>
        <taxon>Vibrio</taxon>
    </lineage>
</organism>
<reference evidence="2" key="1">
    <citation type="submission" date="2014-09" db="EMBL/GenBank/DDBJ databases">
        <title>Vibrio variabilis JCM 19239. (C206) whole genome shotgun sequence.</title>
        <authorList>
            <person name="Sawabe T."/>
            <person name="Meirelles P."/>
            <person name="Nakanishi M."/>
            <person name="Sayaka M."/>
            <person name="Hattori M."/>
            <person name="Ohkuma M."/>
        </authorList>
    </citation>
    <scope>NUCLEOTIDE SEQUENCE [LARGE SCALE GENOMIC DNA]</scope>
    <source>
        <strain evidence="2">JCM 19239</strain>
    </source>
</reference>
<dbReference type="SUPFAM" id="SSF52540">
    <property type="entry name" value="P-loop containing nucleoside triphosphate hydrolases"/>
    <property type="match status" value="1"/>
</dbReference>
<dbReference type="InterPro" id="IPR027417">
    <property type="entry name" value="P-loop_NTPase"/>
</dbReference>
<comment type="caution">
    <text evidence="1">The sequence shown here is derived from an EMBL/GenBank/DDBJ whole genome shotgun (WGS) entry which is preliminary data.</text>
</comment>
<protein>
    <recommendedName>
        <fullName evidence="3">Sulfotransferase family protein</fullName>
    </recommendedName>
</protein>
<sequence length="204" mass="22964">MSLETLTNKGIVIARSSSKHPQKTIVVVGVARGGTSIVSGTLHHLGVFMGNANSPVYEDLRISLAFEKQSDEKFEHVIQAYNRNYDTWAWKRPSTLHSLPRIARKVRNPHFIFVFRDILSVANRNTISMSKNMGDGLKCALEDYSKIIKFINKSNHPALLISSEKVINHKLDFINALSDFINISPTETQLQAAQEFYLPTLVLI</sequence>
<proteinExistence type="predicted"/>
<dbReference type="Gene3D" id="3.40.50.300">
    <property type="entry name" value="P-loop containing nucleotide triphosphate hydrolases"/>
    <property type="match status" value="1"/>
</dbReference>
<name>A0ABQ0J655_9VIBR</name>
<evidence type="ECO:0000313" key="1">
    <source>
        <dbReference type="EMBL" id="GAL24221.1"/>
    </source>
</evidence>
<keyword evidence="2" id="KW-1185">Reference proteome</keyword>
<gene>
    <name evidence="1" type="ORF">JCM19239_3924</name>
</gene>
<dbReference type="Proteomes" id="UP000029223">
    <property type="component" value="Unassembled WGS sequence"/>
</dbReference>
<evidence type="ECO:0008006" key="3">
    <source>
        <dbReference type="Google" id="ProtNLM"/>
    </source>
</evidence>
<evidence type="ECO:0000313" key="2">
    <source>
        <dbReference type="Proteomes" id="UP000029223"/>
    </source>
</evidence>
<accession>A0ABQ0J655</accession>